<proteinExistence type="predicted"/>
<gene>
    <name evidence="2" type="ORF">BSTOLATCC_MIC1582</name>
</gene>
<accession>A0AAU9I903</accession>
<feature type="compositionally biased region" description="Acidic residues" evidence="1">
    <location>
        <begin position="237"/>
        <end position="271"/>
    </location>
</feature>
<protein>
    <submittedName>
        <fullName evidence="2">Uncharacterized protein</fullName>
    </submittedName>
</protein>
<reference evidence="2" key="1">
    <citation type="submission" date="2021-09" db="EMBL/GenBank/DDBJ databases">
        <authorList>
            <consortium name="AG Swart"/>
            <person name="Singh M."/>
            <person name="Singh A."/>
            <person name="Seah K."/>
            <person name="Emmerich C."/>
        </authorList>
    </citation>
    <scope>NUCLEOTIDE SEQUENCE</scope>
    <source>
        <strain evidence="2">ATCC30299</strain>
    </source>
</reference>
<dbReference type="AlphaFoldDB" id="A0AAU9I903"/>
<dbReference type="Proteomes" id="UP001162131">
    <property type="component" value="Unassembled WGS sequence"/>
</dbReference>
<evidence type="ECO:0000313" key="2">
    <source>
        <dbReference type="EMBL" id="CAG9310742.1"/>
    </source>
</evidence>
<feature type="region of interest" description="Disordered" evidence="1">
    <location>
        <begin position="231"/>
        <end position="271"/>
    </location>
</feature>
<evidence type="ECO:0000313" key="3">
    <source>
        <dbReference type="Proteomes" id="UP001162131"/>
    </source>
</evidence>
<name>A0AAU9I903_9CILI</name>
<sequence>MEALDKRLSDLVIKYKFDFQKIARELGKSQDELRKRWTHIHCSRQNKLVPAKAEIKIPQNLIKSTIEEMTATELLSTNRENKNYLDTSNVDFTVQKSISITGEEITPSGFCILKHSLKDTFTKIRTRVKEFLPDMDFNEENLDEGVMHFQVSLGDGNFLFQAKGNEEEEEWKEVAPGVPIPNFDDIKVIPDEDVPKPKVNGKIEEIEIPKIEGVKKEKKMKEVWFKGRKTMVAYSSSEEEEENEEESEEESEEENEEEAYEAEEENDSDSF</sequence>
<comment type="caution">
    <text evidence="2">The sequence shown here is derived from an EMBL/GenBank/DDBJ whole genome shotgun (WGS) entry which is preliminary data.</text>
</comment>
<organism evidence="2 3">
    <name type="scientific">Blepharisma stoltei</name>
    <dbReference type="NCBI Taxonomy" id="1481888"/>
    <lineage>
        <taxon>Eukaryota</taxon>
        <taxon>Sar</taxon>
        <taxon>Alveolata</taxon>
        <taxon>Ciliophora</taxon>
        <taxon>Postciliodesmatophora</taxon>
        <taxon>Heterotrichea</taxon>
        <taxon>Heterotrichida</taxon>
        <taxon>Blepharismidae</taxon>
        <taxon>Blepharisma</taxon>
    </lineage>
</organism>
<dbReference type="EMBL" id="CAJZBQ010000002">
    <property type="protein sequence ID" value="CAG9310742.1"/>
    <property type="molecule type" value="Genomic_DNA"/>
</dbReference>
<evidence type="ECO:0000256" key="1">
    <source>
        <dbReference type="SAM" id="MobiDB-lite"/>
    </source>
</evidence>
<keyword evidence="3" id="KW-1185">Reference proteome</keyword>